<organism evidence="2">
    <name type="scientific">bioreactor metagenome</name>
    <dbReference type="NCBI Taxonomy" id="1076179"/>
    <lineage>
        <taxon>unclassified sequences</taxon>
        <taxon>metagenomes</taxon>
        <taxon>ecological metagenomes</taxon>
    </lineage>
</organism>
<keyword evidence="1" id="KW-0812">Transmembrane</keyword>
<feature type="transmembrane region" description="Helical" evidence="1">
    <location>
        <begin position="128"/>
        <end position="150"/>
    </location>
</feature>
<accession>A0A644WWB6</accession>
<dbReference type="EMBL" id="VSSQ01001220">
    <property type="protein sequence ID" value="MPM06353.1"/>
    <property type="molecule type" value="Genomic_DNA"/>
</dbReference>
<proteinExistence type="predicted"/>
<keyword evidence="1" id="KW-1133">Transmembrane helix</keyword>
<protein>
    <submittedName>
        <fullName evidence="2">Uncharacterized protein</fullName>
    </submittedName>
</protein>
<feature type="transmembrane region" description="Helical" evidence="1">
    <location>
        <begin position="55"/>
        <end position="76"/>
    </location>
</feature>
<reference evidence="2" key="1">
    <citation type="submission" date="2019-08" db="EMBL/GenBank/DDBJ databases">
        <authorList>
            <person name="Kucharzyk K."/>
            <person name="Murdoch R.W."/>
            <person name="Higgins S."/>
            <person name="Loffler F."/>
        </authorList>
    </citation>
    <scope>NUCLEOTIDE SEQUENCE</scope>
</reference>
<sequence>MMINSGMLHMAAHVLAKELPKAYRDGMKEADAEEIEEIVNTHAIGAAAAGLAAGWIPGAGGTAALMASAGFVWSMYYRINKKIGIPLSKTVVKSLGAAVLTNLAGTAMALVGGTILATVLSFTGIGNAASSLIMAGLDYAVVLVSGVIYLKLLIRLFKAGNDPSDMSVEDLKSAANHVIQAEDVNQMLQNAKDSYKAAYKSGKITGKESVTLENDDE</sequence>
<gene>
    <name evidence="2" type="ORF">SDC9_52652</name>
</gene>
<comment type="caution">
    <text evidence="2">The sequence shown here is derived from an EMBL/GenBank/DDBJ whole genome shotgun (WGS) entry which is preliminary data.</text>
</comment>
<feature type="transmembrane region" description="Helical" evidence="1">
    <location>
        <begin position="97"/>
        <end position="122"/>
    </location>
</feature>
<dbReference type="AlphaFoldDB" id="A0A644WWB6"/>
<evidence type="ECO:0000256" key="1">
    <source>
        <dbReference type="SAM" id="Phobius"/>
    </source>
</evidence>
<keyword evidence="1" id="KW-0472">Membrane</keyword>
<name>A0A644WWB6_9ZZZZ</name>
<evidence type="ECO:0000313" key="2">
    <source>
        <dbReference type="EMBL" id="MPM06353.1"/>
    </source>
</evidence>